<keyword evidence="1" id="KW-0460">Magnesium</keyword>
<name>A0A502FWY7_9SPHN</name>
<dbReference type="Gene3D" id="3.30.540.10">
    <property type="entry name" value="Fructose-1,6-Bisphosphatase, subunit A, domain 1"/>
    <property type="match status" value="1"/>
</dbReference>
<dbReference type="EMBL" id="RCZC01000002">
    <property type="protein sequence ID" value="TPG53880.1"/>
    <property type="molecule type" value="Genomic_DNA"/>
</dbReference>
<feature type="region of interest" description="Disordered" evidence="2">
    <location>
        <begin position="1"/>
        <end position="25"/>
    </location>
</feature>
<dbReference type="OrthoDB" id="9785695at2"/>
<accession>A0A502FWY7</accession>
<evidence type="ECO:0000313" key="4">
    <source>
        <dbReference type="Proteomes" id="UP000319931"/>
    </source>
</evidence>
<evidence type="ECO:0000256" key="2">
    <source>
        <dbReference type="SAM" id="MobiDB-lite"/>
    </source>
</evidence>
<organism evidence="3 4">
    <name type="scientific">Sphingomonas glacialis</name>
    <dbReference type="NCBI Taxonomy" id="658225"/>
    <lineage>
        <taxon>Bacteria</taxon>
        <taxon>Pseudomonadati</taxon>
        <taxon>Pseudomonadota</taxon>
        <taxon>Alphaproteobacteria</taxon>
        <taxon>Sphingomonadales</taxon>
        <taxon>Sphingomonadaceae</taxon>
        <taxon>Sphingomonas</taxon>
    </lineage>
</organism>
<feature type="binding site" evidence="1">
    <location>
        <position position="67"/>
    </location>
    <ligand>
        <name>Mg(2+)</name>
        <dbReference type="ChEBI" id="CHEBI:18420"/>
        <label>1</label>
        <note>catalytic</note>
    </ligand>
</feature>
<dbReference type="GO" id="GO:0046872">
    <property type="term" value="F:metal ion binding"/>
    <property type="evidence" value="ECO:0007669"/>
    <property type="project" value="UniProtKB-KW"/>
</dbReference>
<reference evidence="3 4" key="1">
    <citation type="journal article" date="2019" name="Environ. Microbiol.">
        <title>Species interactions and distinct microbial communities in high Arctic permafrost affected cryosols are associated with the CH4 and CO2 gas fluxes.</title>
        <authorList>
            <person name="Altshuler I."/>
            <person name="Hamel J."/>
            <person name="Turney S."/>
            <person name="Magnuson E."/>
            <person name="Levesque R."/>
            <person name="Greer C."/>
            <person name="Whyte L.G."/>
        </authorList>
    </citation>
    <scope>NUCLEOTIDE SEQUENCE [LARGE SCALE GENOMIC DNA]</scope>
    <source>
        <strain evidence="3 4">E6.1</strain>
    </source>
</reference>
<feature type="binding site" evidence="1">
    <location>
        <position position="52"/>
    </location>
    <ligand>
        <name>Mg(2+)</name>
        <dbReference type="ChEBI" id="CHEBI:18420"/>
        <label>1</label>
        <note>catalytic</note>
    </ligand>
</feature>
<gene>
    <name evidence="3" type="ORF">EAH76_03990</name>
</gene>
<evidence type="ECO:0000256" key="1">
    <source>
        <dbReference type="PIRSR" id="PIRSR600760-2"/>
    </source>
</evidence>
<keyword evidence="1" id="KW-0479">Metal-binding</keyword>
<dbReference type="InterPro" id="IPR000760">
    <property type="entry name" value="Inositol_monophosphatase-like"/>
</dbReference>
<dbReference type="AlphaFoldDB" id="A0A502FWY7"/>
<keyword evidence="4" id="KW-1185">Reference proteome</keyword>
<comment type="cofactor">
    <cofactor evidence="1">
        <name>Mg(2+)</name>
        <dbReference type="ChEBI" id="CHEBI:18420"/>
    </cofactor>
</comment>
<proteinExistence type="predicted"/>
<dbReference type="Pfam" id="PF00459">
    <property type="entry name" value="Inositol_P"/>
    <property type="match status" value="1"/>
</dbReference>
<protein>
    <submittedName>
        <fullName evidence="3">Inositol monophosphatase</fullName>
    </submittedName>
</protein>
<evidence type="ECO:0000313" key="3">
    <source>
        <dbReference type="EMBL" id="TPG53880.1"/>
    </source>
</evidence>
<feature type="binding site" evidence="1">
    <location>
        <position position="70"/>
    </location>
    <ligand>
        <name>Mg(2+)</name>
        <dbReference type="ChEBI" id="CHEBI:18420"/>
        <label>1</label>
        <note>catalytic</note>
    </ligand>
</feature>
<dbReference type="SUPFAM" id="SSF56655">
    <property type="entry name" value="Carbohydrate phosphatase"/>
    <property type="match status" value="1"/>
</dbReference>
<dbReference type="Proteomes" id="UP000319931">
    <property type="component" value="Unassembled WGS sequence"/>
</dbReference>
<comment type="caution">
    <text evidence="3">The sequence shown here is derived from an EMBL/GenBank/DDBJ whole genome shotgun (WGS) entry which is preliminary data.</text>
</comment>
<sequence>MMPGYRTDNAIDTKITGGGTASIPRPRRTVRLRQRPAPKSGARVPDHAILGEELGLTGSGRFHRVLDPVDGTRPILCRLPVWGTLIGMTADGRAELRMMSQPFARERFWADRNGAWIDHDGVRRVLATRDFGSLDRATQHTTSPEYLGKDLAHGFARLEAAVRMTHRCAECQAIAIMAAGRIDLAIEPRFSRRASWHWIPTIERAGGVVVTRLDGMRARKASRC</sequence>
<dbReference type="Gene3D" id="3.40.190.80">
    <property type="match status" value="1"/>
</dbReference>